<dbReference type="RefSeq" id="WP_099902674.1">
    <property type="nucleotide sequence ID" value="NZ_BPQJ01000053.1"/>
</dbReference>
<gene>
    <name evidence="6" type="ORF">MPEAHAMD_6245</name>
</gene>
<keyword evidence="3" id="KW-0813">Transport</keyword>
<dbReference type="PANTHER" id="PTHR30483">
    <property type="entry name" value="LEUCINE-SPECIFIC-BINDING PROTEIN"/>
    <property type="match status" value="1"/>
</dbReference>
<feature type="domain" description="Leucine-binding protein" evidence="5">
    <location>
        <begin position="25"/>
        <end position="364"/>
    </location>
</feature>
<keyword evidence="7" id="KW-1185">Reference proteome</keyword>
<keyword evidence="3" id="KW-0029">Amino-acid transport</keyword>
<dbReference type="Pfam" id="PF13458">
    <property type="entry name" value="Peripla_BP_6"/>
    <property type="match status" value="1"/>
</dbReference>
<comment type="caution">
    <text evidence="6">The sequence shown here is derived from an EMBL/GenBank/DDBJ whole genome shotgun (WGS) entry which is preliminary data.</text>
</comment>
<protein>
    <recommendedName>
        <fullName evidence="5">Leucine-binding protein domain-containing protein</fullName>
    </recommendedName>
</protein>
<evidence type="ECO:0000256" key="1">
    <source>
        <dbReference type="ARBA" id="ARBA00010062"/>
    </source>
</evidence>
<dbReference type="Gene3D" id="3.40.50.2300">
    <property type="match status" value="2"/>
</dbReference>
<dbReference type="PANTHER" id="PTHR30483:SF6">
    <property type="entry name" value="PERIPLASMIC BINDING PROTEIN OF ABC TRANSPORTER FOR NATURAL AMINO ACIDS"/>
    <property type="match status" value="1"/>
</dbReference>
<dbReference type="InterPro" id="IPR051010">
    <property type="entry name" value="BCAA_transport"/>
</dbReference>
<evidence type="ECO:0000256" key="2">
    <source>
        <dbReference type="ARBA" id="ARBA00022729"/>
    </source>
</evidence>
<keyword evidence="2 4" id="KW-0732">Signal</keyword>
<dbReference type="InterPro" id="IPR028082">
    <property type="entry name" value="Peripla_BP_I"/>
</dbReference>
<comment type="similarity">
    <text evidence="1">Belongs to the leucine-binding protein family.</text>
</comment>
<feature type="signal peptide" evidence="4">
    <location>
        <begin position="1"/>
        <end position="21"/>
    </location>
</feature>
<evidence type="ECO:0000256" key="3">
    <source>
        <dbReference type="ARBA" id="ARBA00022970"/>
    </source>
</evidence>
<evidence type="ECO:0000259" key="5">
    <source>
        <dbReference type="Pfam" id="PF13458"/>
    </source>
</evidence>
<proteinExistence type="inferred from homology"/>
<dbReference type="EMBL" id="BPQJ01000053">
    <property type="protein sequence ID" value="GJD66049.1"/>
    <property type="molecule type" value="Genomic_DNA"/>
</dbReference>
<reference evidence="6" key="2">
    <citation type="submission" date="2021-08" db="EMBL/GenBank/DDBJ databases">
        <authorList>
            <person name="Tani A."/>
            <person name="Ola A."/>
            <person name="Ogura Y."/>
            <person name="Katsura K."/>
            <person name="Hayashi T."/>
        </authorList>
    </citation>
    <scope>NUCLEOTIDE SEQUENCE</scope>
    <source>
        <strain evidence="6">JCM 32048</strain>
    </source>
</reference>
<feature type="chain" id="PRO_5041244900" description="Leucine-binding protein domain-containing protein" evidence="4">
    <location>
        <begin position="22"/>
        <end position="400"/>
    </location>
</feature>
<dbReference type="AlphaFoldDB" id="A0AA37HI63"/>
<organism evidence="6 7">
    <name type="scientific">Methylobacterium frigidaeris</name>
    <dbReference type="NCBI Taxonomy" id="2038277"/>
    <lineage>
        <taxon>Bacteria</taxon>
        <taxon>Pseudomonadati</taxon>
        <taxon>Pseudomonadota</taxon>
        <taxon>Alphaproteobacteria</taxon>
        <taxon>Hyphomicrobiales</taxon>
        <taxon>Methylobacteriaceae</taxon>
        <taxon>Methylobacterium</taxon>
    </lineage>
</organism>
<reference evidence="6" key="1">
    <citation type="journal article" date="2016" name="Front. Microbiol.">
        <title>Genome Sequence of the Piezophilic, Mesophilic Sulfate-Reducing Bacterium Desulfovibrio indicus J2T.</title>
        <authorList>
            <person name="Cao J."/>
            <person name="Maignien L."/>
            <person name="Shao Z."/>
            <person name="Alain K."/>
            <person name="Jebbar M."/>
        </authorList>
    </citation>
    <scope>NUCLEOTIDE SEQUENCE</scope>
    <source>
        <strain evidence="6">JCM 32048</strain>
    </source>
</reference>
<dbReference type="SUPFAM" id="SSF53822">
    <property type="entry name" value="Periplasmic binding protein-like I"/>
    <property type="match status" value="1"/>
</dbReference>
<accession>A0AA37HI63</accession>
<dbReference type="GO" id="GO:0006865">
    <property type="term" value="P:amino acid transport"/>
    <property type="evidence" value="ECO:0007669"/>
    <property type="project" value="UniProtKB-KW"/>
</dbReference>
<dbReference type="Proteomes" id="UP001055286">
    <property type="component" value="Unassembled WGS sequence"/>
</dbReference>
<sequence>MRIGTLLLAAAFLGPGALARAADVPVKLGVLTDLSGPYSALSGEGSVIATRMAVEEFVAAHPGYKVEVVSADHQNKADIASSVSRKWFDQDGVDALVDGANSAVALAVNQIIKERNKVFLASGPATSDLTGKACNANVVHWTYDTYALSQGTGAALTRQGWNKWFFLTADYAFGHAAERDTSAVVEAAGGRVLGRVRAPLNTADFSSYLLQAQASGATVLGLANAGADMINAVKQASEFGLTREGMKLAGMLVFITDVKSLGTSAAQGLVVTEAFYWDLNDRTRAFAKRFAARAGGRMPTMIHAGAYAASLHYLRSVAALGAAKDGAAAVAKMKELPTDDPAFGTGSIRKDGRKMHDLYLFEVKKPSESKGEWDLYKQVATIPAQEAFRPLDKGGCALVQ</sequence>
<evidence type="ECO:0000313" key="7">
    <source>
        <dbReference type="Proteomes" id="UP001055286"/>
    </source>
</evidence>
<dbReference type="CDD" id="cd06327">
    <property type="entry name" value="PBP1_SBP-like"/>
    <property type="match status" value="1"/>
</dbReference>
<name>A0AA37HI63_9HYPH</name>
<dbReference type="InterPro" id="IPR028081">
    <property type="entry name" value="Leu-bd"/>
</dbReference>
<evidence type="ECO:0000313" key="6">
    <source>
        <dbReference type="EMBL" id="GJD66049.1"/>
    </source>
</evidence>
<evidence type="ECO:0000256" key="4">
    <source>
        <dbReference type="SAM" id="SignalP"/>
    </source>
</evidence>